<dbReference type="AlphaFoldDB" id="A0A8B9RHV7"/>
<evidence type="ECO:0000259" key="5">
    <source>
        <dbReference type="PROSITE" id="PS51720"/>
    </source>
</evidence>
<feature type="coiled-coil region" evidence="4">
    <location>
        <begin position="221"/>
        <end position="344"/>
    </location>
</feature>
<dbReference type="GO" id="GO:0005525">
    <property type="term" value="F:GTP binding"/>
    <property type="evidence" value="ECO:0007669"/>
    <property type="project" value="UniProtKB-KW"/>
</dbReference>
<evidence type="ECO:0000256" key="3">
    <source>
        <dbReference type="ARBA" id="ARBA00023134"/>
    </source>
</evidence>
<accession>A0A8B9RHV7</accession>
<comment type="similarity">
    <text evidence="1">Belongs to the TRAFAC class TrmE-Era-EngA-EngB-Septin-like GTPase superfamily. AIG1/Toc34/Toc159-like paraseptin GTPase family. IAN subfamily.</text>
</comment>
<sequence length="441" mass="52088">MILNDSNLSYCSFPVREALLELRLVLLGRTEHGEDMKSSIGAAIFGEKRRSQDREPIVREQSDVRRGVVSGRQVTVVDTLDWFSPGLSQEALRNDVGVCINLSSPGPHAFLLVVPVRQVEEESTGEEVGMLERMGEIFGERCWRNTMVLVVTEEDQVEDVDEFVRSGNEEVRRLVEKCEERYHCLHLGDGGVDESEICELLKKVEEMVGGHRDKFYSSEVYLEAEAHIREIEERVVREREEIREKQEREAEEKRQRNVRKSEVQFRESTAQFREQINQHEVRITTLETMVKEERDEKRKLELENHLEREVQQRNKLQVELQRLKEQTERDRRAMEERHQQEMEEIREVYEGEARMKAERVLRKNILPELKLRTLELVAEKQKDLDIRLKEKDRELERLRIRLQEMTPAQRDEPQIDTQQPGLFSCFWKILSDPVLNTQSDQ</sequence>
<evidence type="ECO:0000256" key="2">
    <source>
        <dbReference type="ARBA" id="ARBA00022741"/>
    </source>
</evidence>
<keyword evidence="3" id="KW-0342">GTP-binding</keyword>
<protein>
    <recommendedName>
        <fullName evidence="5">AIG1-type G domain-containing protein</fullName>
    </recommendedName>
</protein>
<keyword evidence="4" id="KW-0175">Coiled coil</keyword>
<proteinExistence type="inferred from homology"/>
<evidence type="ECO:0000256" key="4">
    <source>
        <dbReference type="SAM" id="Coils"/>
    </source>
</evidence>
<dbReference type="PANTHER" id="PTHR10903:SF167">
    <property type="entry name" value="GTPASE IMAP FAMILY MEMBER 6-RELATED"/>
    <property type="match status" value="1"/>
</dbReference>
<organism evidence="6 7">
    <name type="scientific">Astyanax mexicanus</name>
    <name type="common">Blind cave fish</name>
    <name type="synonym">Astyanax fasciatus mexicanus</name>
    <dbReference type="NCBI Taxonomy" id="7994"/>
    <lineage>
        <taxon>Eukaryota</taxon>
        <taxon>Metazoa</taxon>
        <taxon>Chordata</taxon>
        <taxon>Craniata</taxon>
        <taxon>Vertebrata</taxon>
        <taxon>Euteleostomi</taxon>
        <taxon>Actinopterygii</taxon>
        <taxon>Neopterygii</taxon>
        <taxon>Teleostei</taxon>
        <taxon>Ostariophysi</taxon>
        <taxon>Characiformes</taxon>
        <taxon>Characoidei</taxon>
        <taxon>Acestrorhamphidae</taxon>
        <taxon>Acestrorhamphinae</taxon>
        <taxon>Astyanax</taxon>
    </lineage>
</organism>
<dbReference type="Ensembl" id="ENSAMXT00005048141.1">
    <property type="protein sequence ID" value="ENSAMXP00005044318.1"/>
    <property type="gene ID" value="ENSAMXG00005020572.1"/>
</dbReference>
<evidence type="ECO:0000313" key="6">
    <source>
        <dbReference type="Ensembl" id="ENSAMXP00005044318.1"/>
    </source>
</evidence>
<dbReference type="Gene3D" id="3.40.50.300">
    <property type="entry name" value="P-loop containing nucleotide triphosphate hydrolases"/>
    <property type="match status" value="1"/>
</dbReference>
<dbReference type="Proteomes" id="UP000694621">
    <property type="component" value="Unplaced"/>
</dbReference>
<dbReference type="InterPro" id="IPR045058">
    <property type="entry name" value="GIMA/IAN/Toc"/>
</dbReference>
<keyword evidence="2" id="KW-0547">Nucleotide-binding</keyword>
<feature type="domain" description="AIG1-type G" evidence="5">
    <location>
        <begin position="19"/>
        <end position="225"/>
    </location>
</feature>
<dbReference type="PROSITE" id="PS51720">
    <property type="entry name" value="G_AIG1"/>
    <property type="match status" value="1"/>
</dbReference>
<dbReference type="InterPro" id="IPR006703">
    <property type="entry name" value="G_AIG1"/>
</dbReference>
<dbReference type="PANTHER" id="PTHR10903">
    <property type="entry name" value="GTPASE, IMAP FAMILY MEMBER-RELATED"/>
    <property type="match status" value="1"/>
</dbReference>
<reference evidence="6" key="1">
    <citation type="submission" date="2025-08" db="UniProtKB">
        <authorList>
            <consortium name="Ensembl"/>
        </authorList>
    </citation>
    <scope>IDENTIFICATION</scope>
</reference>
<dbReference type="SUPFAM" id="SSF52540">
    <property type="entry name" value="P-loop containing nucleoside triphosphate hydrolases"/>
    <property type="match status" value="1"/>
</dbReference>
<name>A0A8B9RHV7_ASTMX</name>
<dbReference type="Pfam" id="PF04548">
    <property type="entry name" value="AIG1"/>
    <property type="match status" value="1"/>
</dbReference>
<evidence type="ECO:0000313" key="7">
    <source>
        <dbReference type="Proteomes" id="UP000694621"/>
    </source>
</evidence>
<dbReference type="InterPro" id="IPR027417">
    <property type="entry name" value="P-loop_NTPase"/>
</dbReference>
<evidence type="ECO:0000256" key="1">
    <source>
        <dbReference type="ARBA" id="ARBA00008535"/>
    </source>
</evidence>